<keyword evidence="5" id="KW-0596">Phosphopantetheine</keyword>
<dbReference type="InterPro" id="IPR014031">
    <property type="entry name" value="Ketoacyl_synth_C"/>
</dbReference>
<dbReference type="GO" id="GO:0005737">
    <property type="term" value="C:cytoplasm"/>
    <property type="evidence" value="ECO:0007669"/>
    <property type="project" value="UniProtKB-SubCell"/>
</dbReference>
<dbReference type="Gene3D" id="1.10.1200.10">
    <property type="entry name" value="ACP-like"/>
    <property type="match status" value="5"/>
</dbReference>
<accession>V5DH19</accession>
<keyword evidence="7" id="KW-0597">Phosphoprotein</keyword>
<gene>
    <name evidence="15" type="primary">pksL</name>
    <name evidence="15" type="ORF">MGMO_177c00020</name>
</gene>
<comment type="pathway">
    <text evidence="3">Lipid metabolism; fatty acid biosynthesis.</text>
</comment>
<keyword evidence="16" id="KW-1185">Reference proteome</keyword>
<comment type="caution">
    <text evidence="11">Lacks conserved residue(s) required for the propagation of feature annotation.</text>
</comment>
<dbReference type="GO" id="GO:0031177">
    <property type="term" value="F:phosphopantetheine binding"/>
    <property type="evidence" value="ECO:0007669"/>
    <property type="project" value="InterPro"/>
</dbReference>
<feature type="domain" description="PKS/mFAS DH" evidence="14">
    <location>
        <begin position="2729"/>
        <end position="3020"/>
    </location>
</feature>
<dbReference type="STRING" id="1116472.MGMO_177c00020"/>
<feature type="domain" description="PKS/mFAS DH" evidence="14">
    <location>
        <begin position="1523"/>
        <end position="1808"/>
    </location>
</feature>
<dbReference type="InterPro" id="IPR042104">
    <property type="entry name" value="PKS_dehydratase_sf"/>
</dbReference>
<comment type="similarity">
    <text evidence="4">Belongs to the short-chain dehydrogenases/reductases (SDR) family.</text>
</comment>
<dbReference type="Pfam" id="PF22336">
    <property type="entry name" value="RhiE-like_linker"/>
    <property type="match status" value="2"/>
</dbReference>
<feature type="region of interest" description="N-terminal hotdog fold" evidence="11">
    <location>
        <begin position="1523"/>
        <end position="1644"/>
    </location>
</feature>
<comment type="function">
    <text evidence="10">Involved in production of the polyketide antibiotic thailandamide.</text>
</comment>
<dbReference type="Pfam" id="PF00109">
    <property type="entry name" value="ketoacyl-synt"/>
    <property type="match status" value="3"/>
</dbReference>
<feature type="domain" description="Ketosynthase family 3 (KS3)" evidence="13">
    <location>
        <begin position="2106"/>
        <end position="2540"/>
    </location>
</feature>
<dbReference type="InterPro" id="IPR013968">
    <property type="entry name" value="PKS_KR"/>
</dbReference>
<dbReference type="InterPro" id="IPR016039">
    <property type="entry name" value="Thiolase-like"/>
</dbReference>
<dbReference type="PROSITE" id="PS00606">
    <property type="entry name" value="KS3_1"/>
    <property type="match status" value="3"/>
</dbReference>
<feature type="region of interest" description="N-terminal hotdog fold" evidence="11">
    <location>
        <begin position="2729"/>
        <end position="2847"/>
    </location>
</feature>
<feature type="domain" description="Ketosynthase family 3 (KS3)" evidence="13">
    <location>
        <begin position="3698"/>
        <end position="4129"/>
    </location>
</feature>
<feature type="region of interest" description="C-terminal hotdog fold" evidence="11">
    <location>
        <begin position="764"/>
        <end position="910"/>
    </location>
</feature>
<reference evidence="15 16" key="1">
    <citation type="journal article" date="2013" name="Genome Announc.">
        <title>Draft Genome Sequence of the Methanotrophic Gammaproteobacterium Methyloglobulus morosus DSM 22980 Strain KoM1.</title>
        <authorList>
            <person name="Poehlein A."/>
            <person name="Deutzmann J.S."/>
            <person name="Daniel R."/>
            <person name="Simeonova D.D."/>
        </authorList>
    </citation>
    <scope>NUCLEOTIDE SEQUENCE [LARGE SCALE GENOMIC DNA]</scope>
    <source>
        <strain evidence="15 16">KoM1</strain>
    </source>
</reference>
<feature type="active site" description="Proton donor; for dehydratase activity" evidence="11">
    <location>
        <position position="825"/>
    </location>
</feature>
<dbReference type="PROSITE" id="PS00012">
    <property type="entry name" value="PHOSPHOPANTETHEINE"/>
    <property type="match status" value="2"/>
</dbReference>
<dbReference type="InterPro" id="IPR049551">
    <property type="entry name" value="PKS_DH_C"/>
</dbReference>
<dbReference type="InterPro" id="IPR049552">
    <property type="entry name" value="PKS_DH_N"/>
</dbReference>
<protein>
    <submittedName>
        <fullName evidence="15">Polyketide synthase PksL</fullName>
    </submittedName>
</protein>
<dbReference type="GO" id="GO:0071770">
    <property type="term" value="P:DIM/DIP cell wall layer assembly"/>
    <property type="evidence" value="ECO:0007669"/>
    <property type="project" value="TreeGrafter"/>
</dbReference>
<dbReference type="InterPro" id="IPR020806">
    <property type="entry name" value="PKS_PP-bd"/>
</dbReference>
<comment type="pathway">
    <text evidence="2">Antibiotic biosynthesis.</text>
</comment>
<comment type="subcellular location">
    <subcellularLocation>
        <location evidence="1">Cytoplasm</location>
    </subcellularLocation>
</comment>
<evidence type="ECO:0000259" key="13">
    <source>
        <dbReference type="PROSITE" id="PS52004"/>
    </source>
</evidence>
<dbReference type="GO" id="GO:0006633">
    <property type="term" value="P:fatty acid biosynthetic process"/>
    <property type="evidence" value="ECO:0007669"/>
    <property type="project" value="UniProtKB-UniPathway"/>
</dbReference>
<feature type="domain" description="PKS/mFAS DH" evidence="14">
    <location>
        <begin position="623"/>
        <end position="910"/>
    </location>
</feature>
<dbReference type="CDD" id="cd00833">
    <property type="entry name" value="PKS"/>
    <property type="match status" value="3"/>
</dbReference>
<dbReference type="RefSeq" id="WP_023496537.1">
    <property type="nucleotide sequence ID" value="NZ_AYLO01000162.1"/>
</dbReference>
<evidence type="ECO:0000256" key="2">
    <source>
        <dbReference type="ARBA" id="ARBA00004792"/>
    </source>
</evidence>
<dbReference type="InterPro" id="IPR014030">
    <property type="entry name" value="Ketoacyl_synth_N"/>
</dbReference>
<organism evidence="15 16">
    <name type="scientific">Methyloglobulus morosus KoM1</name>
    <dbReference type="NCBI Taxonomy" id="1116472"/>
    <lineage>
        <taxon>Bacteria</taxon>
        <taxon>Pseudomonadati</taxon>
        <taxon>Pseudomonadota</taxon>
        <taxon>Gammaproteobacteria</taxon>
        <taxon>Methylococcales</taxon>
        <taxon>Methylococcaceae</taxon>
        <taxon>Methyloglobulus</taxon>
    </lineage>
</organism>
<dbReference type="Gene3D" id="1.10.1240.100">
    <property type="match status" value="3"/>
</dbReference>
<dbReference type="InterPro" id="IPR020807">
    <property type="entry name" value="PKS_DH"/>
</dbReference>
<dbReference type="Pfam" id="PF08659">
    <property type="entry name" value="KR"/>
    <property type="match status" value="2"/>
</dbReference>
<dbReference type="InterPro" id="IPR036291">
    <property type="entry name" value="NAD(P)-bd_dom_sf"/>
</dbReference>
<evidence type="ECO:0000256" key="1">
    <source>
        <dbReference type="ARBA" id="ARBA00004496"/>
    </source>
</evidence>
<evidence type="ECO:0000256" key="10">
    <source>
        <dbReference type="ARBA" id="ARBA00054155"/>
    </source>
</evidence>
<proteinExistence type="inferred from homology"/>
<dbReference type="Pfam" id="PF22621">
    <property type="entry name" value="CurL-like_PKS_C"/>
    <property type="match status" value="1"/>
</dbReference>
<feature type="active site" description="Proton acceptor; for dehydratase activity" evidence="11">
    <location>
        <position position="2758"/>
    </location>
</feature>
<dbReference type="SMART" id="SM00826">
    <property type="entry name" value="PKS_DH"/>
    <property type="match status" value="1"/>
</dbReference>
<feature type="active site" description="Proton acceptor; for dehydratase activity" evidence="11">
    <location>
        <position position="654"/>
    </location>
</feature>
<evidence type="ECO:0000256" key="8">
    <source>
        <dbReference type="ARBA" id="ARBA00022679"/>
    </source>
</evidence>
<evidence type="ECO:0000313" key="16">
    <source>
        <dbReference type="Proteomes" id="UP000017842"/>
    </source>
</evidence>
<dbReference type="Gene3D" id="3.40.50.720">
    <property type="entry name" value="NAD(P)-binding Rossmann-like Domain"/>
    <property type="match status" value="2"/>
</dbReference>
<dbReference type="Pfam" id="PF14765">
    <property type="entry name" value="PS-DH"/>
    <property type="match status" value="3"/>
</dbReference>
<dbReference type="Proteomes" id="UP000017842">
    <property type="component" value="Unassembled WGS sequence"/>
</dbReference>
<dbReference type="Pfam" id="PF21089">
    <property type="entry name" value="PKS_DH_N"/>
    <property type="match status" value="3"/>
</dbReference>
<dbReference type="FunFam" id="3.40.47.10:FF:000019">
    <property type="entry name" value="Polyketide synthase type I"/>
    <property type="match status" value="3"/>
</dbReference>
<dbReference type="InterPro" id="IPR006162">
    <property type="entry name" value="Ppantetheine_attach_site"/>
</dbReference>
<evidence type="ECO:0000256" key="9">
    <source>
        <dbReference type="ARBA" id="ARBA00022737"/>
    </source>
</evidence>
<evidence type="ECO:0000313" key="15">
    <source>
        <dbReference type="EMBL" id="ESS66711.1"/>
    </source>
</evidence>
<feature type="active site" description="Proton donor; for dehydratase activity" evidence="11">
    <location>
        <position position="2930"/>
    </location>
</feature>
<feature type="domain" description="Carrier" evidence="12">
    <location>
        <begin position="1973"/>
        <end position="2046"/>
    </location>
</feature>
<evidence type="ECO:0000256" key="6">
    <source>
        <dbReference type="ARBA" id="ARBA00022490"/>
    </source>
</evidence>
<dbReference type="Pfam" id="PF02801">
    <property type="entry name" value="Ketoacyl-synt_C"/>
    <property type="match status" value="3"/>
</dbReference>
<dbReference type="CDD" id="cd08953">
    <property type="entry name" value="KR_2_SDR_x"/>
    <property type="match status" value="2"/>
</dbReference>
<feature type="domain" description="Carrier" evidence="12">
    <location>
        <begin position="4367"/>
        <end position="4440"/>
    </location>
</feature>
<dbReference type="InterPro" id="IPR018201">
    <property type="entry name" value="Ketoacyl_synth_AS"/>
</dbReference>
<dbReference type="Gene3D" id="3.40.47.10">
    <property type="match status" value="3"/>
</dbReference>
<keyword evidence="9" id="KW-0677">Repeat</keyword>
<dbReference type="InterPro" id="IPR020841">
    <property type="entry name" value="PKS_Beta-ketoAc_synthase_dom"/>
</dbReference>
<keyword evidence="6" id="KW-0963">Cytoplasm</keyword>
<dbReference type="OrthoDB" id="5555092at2"/>
<evidence type="ECO:0000256" key="11">
    <source>
        <dbReference type="PROSITE-ProRule" id="PRU01363"/>
    </source>
</evidence>
<evidence type="ECO:0000256" key="5">
    <source>
        <dbReference type="ARBA" id="ARBA00022450"/>
    </source>
</evidence>
<dbReference type="PATRIC" id="fig|1116472.3.peg.3941"/>
<feature type="region of interest" description="C-terminal hotdog fold" evidence="11">
    <location>
        <begin position="1663"/>
        <end position="1808"/>
    </location>
</feature>
<evidence type="ECO:0000259" key="12">
    <source>
        <dbReference type="PROSITE" id="PS50075"/>
    </source>
</evidence>
<dbReference type="SMART" id="SM00823">
    <property type="entry name" value="PKS_PP"/>
    <property type="match status" value="5"/>
</dbReference>
<dbReference type="SUPFAM" id="SSF47336">
    <property type="entry name" value="ACP-like"/>
    <property type="match status" value="5"/>
</dbReference>
<name>V5DH19_9GAMM</name>
<evidence type="ECO:0000256" key="4">
    <source>
        <dbReference type="ARBA" id="ARBA00006484"/>
    </source>
</evidence>
<feature type="region of interest" description="N-terminal hotdog fold" evidence="11">
    <location>
        <begin position="623"/>
        <end position="748"/>
    </location>
</feature>
<dbReference type="InterPro" id="IPR054514">
    <property type="entry name" value="RhiE-like_linker"/>
</dbReference>
<feature type="domain" description="Ketosynthase family 3 (KS3)" evidence="13">
    <location>
        <begin position="5"/>
        <end position="443"/>
    </location>
</feature>
<sequence length="4526" mass="506224">MLNKNIEFAIIGMACRFPGAENYHQYWENLVQAKNCITVIPNDRWDWEEHYGDPSTDGNKTNIKWGGFIKDIDKFDPLFFNISPKEAEYIDPQHRIFLETAWHSIEDAGYSVESLASKKIGVYAGVSKNDYSELMRELGNEIAPFISTGTVHSILANRLSFLFDFRGRSEAIDTACSSSLVALHNAMRDINNGECESALVGGVNALLAPTMFISHSKSGMLSINGQCKTFDSGANGYVRGEGVGVLFIKPLERAIAAGDNIHAVIKSSAVNHGGRANFLTSPTVDAQADVIRSALAKANIDPTTISYIEAHGTGTPLGDPIEINALKKAFKEKDGKYLKMSLNNSAYCALSSVKTNIGHLESASGIAGIIKAIMAMQQKMIPALRNFKQLNPYIDLDRSPFYIADRNIEWDALQYSDGEPVPRRVGVSSFGMGGVNAHIILEESPEKSQSKIENGEKVPQLILISSKKKESLKNQAENLISYMAKLDKNTENSLVSLKDIAYTLQVGRDQFSERLALIVRNKKELIEKLTDYIDDKEPIDGCFKGSVKIKKGETTQLLIVSPEMELTILSEKWVQGAKLDWADFYSNGLIPSRIPLPTYVFMKKRCWYKPAAVVSAKMGVNNSSFVAIPDKDPKTAETLFNKTLRPDDFYIKDHVVQGEKLLPGVAYLEFARDAYSKNVNCKTINTIRNIYWVSPLIVKDKDLSVNIKFSDSKTSADQSNSQIVSNFRIMQDNSLHSKGELGYFDLNKLDLTPIDIPAIKRRCRGYIQQRELYPLFLSNGLNYGSSFQAIQKCYYNNQESFSELILPDVIASSFDDYLLHPSLMDGVFQTIVALSLLGSNSRDQQYVPFYLESVEIIKPIPMHCYCYARSENSWNNDEIKFNAVICNKEGELLVKINGLTKRAINLHPGSNNQKTKTRTIPHKNTENNKADIYYRSEWQNSALLEESGSLDQLIVFSPDNKLQQNVEISNVKGAVYWVNPGSHYRLINRYQIEIDPGNPDDCLKIAGYLKGEEVNIKNILYLWNFDANKDSAIDPINFGVSAMLRLVKAIISKRAYKQIKLLYCYLSEVVNMMPYHALVGGFARTLAYENPNMKLYTMGIDTQNFDEIFRLALTEFTTDHGCKLQEISYRDGQRHERKIVNLSNEDFYSQATPTILRENGVYLITGGAGGLGYIFAKYLSEKYHATVLLIGRSTLNAQIADKVAAIQSYGGKCAYFSADITNSDEFKKVFSEIKNCYRDIHGVIHAAGIIEDAYILLKKEDSFSRVINTKVKGLLNLDSTMCDEELDFFCMFSSIAALMPNQGQSDYAAANSFLDSYAELRNQLTNERKRSGVSLSINWPLWAHGGMRVTPEEEAHLLAEFGMKPLEEDLGIDIFENGLKLADYYRNSNSLGHLVAIDGDNEKITKCLAIENQTRIMPPLNVNQIANKGLVMKNIVRKNVETAIKKKFSDLFDIPSEKIDGELRMSELGLDSNSMVSIVRHINDLYEIELKPTVFFEIDTINQFIDCVYEHCNERGATIMARHNTTLIDVDRSSLSDMQFQRIFNTSEFYLKDHVVEDQYNMPGACYIEMARQAGDLLFGDNSIVKLTNNYWARQLSSPDKDFIAYINVFRKGSAYEYEIVSYDDAQEKVIHAIGLMTCRENVGTYTAADRYFDLNAVRSRCPSVQLPDEVYGQIIAEGLRVGPTFMPMQKIVLNKGEALATLVLPNSVKDTLDDYVLHPTMLTGVFQTALISNRFDDENQNAHFIPMGIDELEIHAPVTDRCIVYSKCNKSNAELKKFDLLICREDGLIAVSLKGFAIRALKNKSTIENQKLQSFGHAKAVMGTNAQNLIEATHHYIKNLLSSHIGLSADEIDKEEPFEAYGINSVMIVELNKSFEDDFGSLSKTLFFEYRNTEELAEYFIENHAEKLKQILDLTNGTATSQSATHDTKIQSELNEPKNIGQGIEKNQSVLIGRSASSPRGAENITGIQILKETQKYIKQLLSSHIGLTTDEIEVDDDFEAYGINSMMIVELNKSFEDDFGSLSKTLFFEYRNVQELAEYFIENHIDKLYGLFNINGHVAPTESFKEPVDSERAVKHGATDGLRTNNQEKPYVEQNKAQPKHYVENDIAIIGVDGRYPGANNINEFWEMLKRGVDSVTEMPESRFDYSQLFDADPEQHKIYSKRGAFINDIDKFDAAFFNISPREAELIDPQERLFLEVAWGTFEDAGYTRQTLLNSSDRQVGVFVGALWQPYQSIGTEETLKGNIVAPSGLLYSIANRVSYFMNFSGPSLAIDSACSSSLTAVHLACQSLNSGDCKLALAGGVNLSAHSSKYLFLSQNHFLSTDGLCRSFGDGGDGYVPGEGVGAILLKPLSEAIKDGDQIYGVIKGSSINHGGKTNGYTVPCPKAQGNMIKHVYEKAGINPRTISYIEAHGTGTPLGDPIEITGLQRAFEVSTKDKQFCAIGSVKSNIGHLEAAAGIASITKVILQMKHKKLVPSIHSDTLNQNIDFEKTPFKVQRELSQWQQPNLTIDGLSQSFPRRAGISSFGAGGSNAHILLEEFMGDNSGSGYPEADGNFMILLSAKNEERLRMAAENLLNFLDQGYLAGPLNDLAYTLQAGREAMTERLGILVNSSEELQSKLKAYLNNDKKIAHLYSGNVEKSKTALAVFQEDDEDMSSLIQAWTDKGKYYKLLDIWVKGFSIDWNTLYGKSHPHRISVPVYPFAKERFWIPQKVNQDIAIKAVSNSALHPLVHENNSSFTQQRFSSIFTGAEFFLNDHIVGNQKVLPAVAYIEMFRAATSLSNDKFEPYKLFNLTWLKPIVIEDEPKKIWVELSMEDDEYYFQASMEANGQHAIYAQGQCIYLDANEAKNRLEHNKRLLIDEIAKDFEQQTSSDQVYDLFHRKGLNLQKAFQGVNWIKFNENNALGEIHLPSFLNSNARKEFTIHPCLLDSALQTALYVLESEHQKEGALFLPFSIEEIEIFSALPDTFYSFVKPCDKKTMTYSHQPVRSFDVTLVDSDGNILLAVKNISFRETNLSSGHIQNITTPSQAFDLSYYSPAWVEEVIEVKGKDEMLGTGIVVVSNNDERLEQFSEKLLRLNGAVPVLKVALGNGIDHQQASGKIYINSLDAQGYSRLGGFLDEKKIDVSHIVYLWDSTHQATMLELPEQTQQALTLLFHVDKSLLHATKTLKQLFVNLCEPNTAQWVIEGSITGFLQSIGTEYPKTTHKVVSIEAKEIERVAWQDNALKELLYSFEEKNTWVQYGQDSDSRLIWRLHALDGIDNTLFTRFHLSALKQGGTYLITGGMGGIAKILASYLVQNYRVNLILLGRSALQSEGESFIQDLKSSSTTSDIAYLEVDIGNLDRLGQAFADAKQRFGTLNGVFHSAGVLEDNLLANKAIDSLQKVLRPKLQGTVNLDQVTQSEQLDFFLVFSSLTAILGNPGQCDYGAANGFMDAFIAHRKKLVEQQARYGSSLTINWPFWNEGQMGQDNDVLSLLDDSFGLPLDKVEAFGCLEEALHFGGSQIAVIKKEKEFSKPSIKQKNVSKVPERSTINITVDQIISRLSIDTRRLVAELGKFKPEQISTQSDFMALGFESVVLAKLANMLNKKYALKISPAVFFEHTNLEKLNAYLLDEHRQKMGIFYENLLISETTQQENAIPKSSIGKRGYDSEVEKKPSSIELEKSIPNADQTTEIENETMARADYQKPIENRVSQDLDESGFAVIGMDCLFPGAPDLDSFWKLLVNCESAVSDVPEDRWDWKSYYGDPSTETNKTNIKWGCFVDDLDKFDASFFNISPREAALMDPQQRILLQSVWKAIEHAGYAPTELSKNHKVGVFIGTSGNDYYELLMNSDVEAYSATGGVHSISANRISYYFDFKGPSIAVDTACSSSLVALDMAIQSLNQGGCEVAIAGGVNALISPNLYISFSKAGMLSPDGNISPLDKKANGYVRGEGVGILVLKRLDKAIKDQDEILAVIKGTSVNHGGKVPSLTVPNPKAQAELVLDACNKANVDISTLNYIEMHGTGTPLGDPIEVNGLKSAFKQGQSIQQENYCGIASVKGNIGHLEAAAGVAGMIKTILALKNKTLPGQCHFEELNPHIQLEGTPFKVVQGTQHWHQLSDSNGTILPRRAGVSSFGFGGANSHVVIEEYVDTAGSETVITDLYGRGLDEKPYLIVLSAKTGERLKSLAREFVDYLGHSEKDSIDLERIAYTLQIGRSAMGQRLGFLVKTREELQQKLKAFVNDEKNIDGLYVRRFEDNSNKLVNILSDEEDVIVNSWIVNENFDHLLEYWVIGGSVDWSKLYDKKPQRTSLPTYPFTKERYWIANDRIVKSENNSVDSASVHLPLGRINASDFTGHDGDETLKADTLPMSEQQISSVDTASTYLRTKSKNYFKKLAASILHMPEDKIDSSRSLEEYGMDSILVMQVINTLNKYFSDINSTLLLNYRTIDAITEYFLEYQRDSVLRLIQSEAEIFGQTRIRTESALPGFEFKPKHSQNPLSHENDIDWFDKPMLSINEVASAVFDNKVNFKDALRIVRQGKTEFLR</sequence>
<dbReference type="SUPFAM" id="SSF53901">
    <property type="entry name" value="Thiolase-like"/>
    <property type="match status" value="3"/>
</dbReference>
<dbReference type="SMART" id="SM00822">
    <property type="entry name" value="PKS_KR"/>
    <property type="match status" value="2"/>
</dbReference>
<dbReference type="PROSITE" id="PS52019">
    <property type="entry name" value="PKS_MFAS_DH"/>
    <property type="match status" value="3"/>
</dbReference>
<evidence type="ECO:0000256" key="3">
    <source>
        <dbReference type="ARBA" id="ARBA00005194"/>
    </source>
</evidence>
<dbReference type="GO" id="GO:0004315">
    <property type="term" value="F:3-oxoacyl-[acyl-carrier-protein] synthase activity"/>
    <property type="evidence" value="ECO:0007669"/>
    <property type="project" value="InterPro"/>
</dbReference>
<evidence type="ECO:0000256" key="7">
    <source>
        <dbReference type="ARBA" id="ARBA00022553"/>
    </source>
</evidence>
<dbReference type="SMART" id="SM00825">
    <property type="entry name" value="PKS_KS"/>
    <property type="match status" value="3"/>
</dbReference>
<dbReference type="InterPro" id="IPR049900">
    <property type="entry name" value="PKS_mFAS_DH"/>
</dbReference>
<dbReference type="PANTHER" id="PTHR43775:SF37">
    <property type="entry name" value="SI:DKEY-61P9.11"/>
    <property type="match status" value="1"/>
</dbReference>
<keyword evidence="8" id="KW-0808">Transferase</keyword>
<evidence type="ECO:0000259" key="14">
    <source>
        <dbReference type="PROSITE" id="PS52019"/>
    </source>
</evidence>
<feature type="region of interest" description="C-terminal hotdog fold" evidence="11">
    <location>
        <begin position="2868"/>
        <end position="3020"/>
    </location>
</feature>
<dbReference type="Pfam" id="PF00550">
    <property type="entry name" value="PP-binding"/>
    <property type="match status" value="5"/>
</dbReference>
<comment type="caution">
    <text evidence="15">The sequence shown here is derived from an EMBL/GenBank/DDBJ whole genome shotgun (WGS) entry which is preliminary data.</text>
</comment>
<dbReference type="UniPathway" id="UPA00094"/>
<dbReference type="Gene3D" id="3.10.129.110">
    <property type="entry name" value="Polyketide synthase dehydratase"/>
    <property type="match status" value="3"/>
</dbReference>
<dbReference type="eggNOG" id="COG3321">
    <property type="taxonomic scope" value="Bacteria"/>
</dbReference>
<dbReference type="PANTHER" id="PTHR43775">
    <property type="entry name" value="FATTY ACID SYNTHASE"/>
    <property type="match status" value="1"/>
</dbReference>
<feature type="domain" description="Carrier" evidence="12">
    <location>
        <begin position="1435"/>
        <end position="1512"/>
    </location>
</feature>
<dbReference type="InterPro" id="IPR009081">
    <property type="entry name" value="PP-bd_ACP"/>
</dbReference>
<dbReference type="Pfam" id="PF21394">
    <property type="entry name" value="Beta-ketacyl_N"/>
    <property type="match status" value="2"/>
</dbReference>
<dbReference type="InterPro" id="IPR049490">
    <property type="entry name" value="C883_1060-like_KR_N"/>
</dbReference>
<dbReference type="InterPro" id="IPR057326">
    <property type="entry name" value="KR_dom"/>
</dbReference>
<dbReference type="PROSITE" id="PS52004">
    <property type="entry name" value="KS3_2"/>
    <property type="match status" value="3"/>
</dbReference>
<dbReference type="SUPFAM" id="SSF51735">
    <property type="entry name" value="NAD(P)-binding Rossmann-fold domains"/>
    <property type="match status" value="3"/>
</dbReference>
<dbReference type="GO" id="GO:0004312">
    <property type="term" value="F:fatty acid synthase activity"/>
    <property type="evidence" value="ECO:0007669"/>
    <property type="project" value="TreeGrafter"/>
</dbReference>
<dbReference type="PROSITE" id="PS50075">
    <property type="entry name" value="CARRIER"/>
    <property type="match status" value="4"/>
</dbReference>
<dbReference type="GO" id="GO:0005886">
    <property type="term" value="C:plasma membrane"/>
    <property type="evidence" value="ECO:0007669"/>
    <property type="project" value="TreeGrafter"/>
</dbReference>
<dbReference type="EMBL" id="AYLO01000162">
    <property type="protein sequence ID" value="ESS66711.1"/>
    <property type="molecule type" value="Genomic_DNA"/>
</dbReference>
<feature type="domain" description="Carrier" evidence="12">
    <location>
        <begin position="3540"/>
        <end position="3615"/>
    </location>
</feature>
<dbReference type="InterPro" id="IPR050091">
    <property type="entry name" value="PKS_NRPS_Biosynth_Enz"/>
</dbReference>
<dbReference type="InterPro" id="IPR036736">
    <property type="entry name" value="ACP-like_sf"/>
</dbReference>